<dbReference type="PANTHER" id="PTHR30290:SF9">
    <property type="entry name" value="OLIGOPEPTIDE-BINDING PROTEIN APPA"/>
    <property type="match status" value="1"/>
</dbReference>
<feature type="domain" description="Solute-binding protein family 5" evidence="5">
    <location>
        <begin position="90"/>
        <end position="479"/>
    </location>
</feature>
<keyword evidence="2" id="KW-0813">Transport</keyword>
<dbReference type="CDD" id="cd08493">
    <property type="entry name" value="PBP2_DppA_like"/>
    <property type="match status" value="1"/>
</dbReference>
<evidence type="ECO:0000259" key="5">
    <source>
        <dbReference type="Pfam" id="PF00496"/>
    </source>
</evidence>
<feature type="chain" id="PRO_5045936648" evidence="4">
    <location>
        <begin position="24"/>
        <end position="561"/>
    </location>
</feature>
<dbReference type="InterPro" id="IPR030678">
    <property type="entry name" value="Peptide/Ni-bd"/>
</dbReference>
<name>A0ABY6NYP0_9NOCA</name>
<dbReference type="Gene3D" id="3.40.190.10">
    <property type="entry name" value="Periplasmic binding protein-like II"/>
    <property type="match status" value="1"/>
</dbReference>
<dbReference type="Gene3D" id="3.90.76.10">
    <property type="entry name" value="Dipeptide-binding Protein, Domain 1"/>
    <property type="match status" value="1"/>
</dbReference>
<accession>A0ABY6NYP0</accession>
<dbReference type="PIRSF" id="PIRSF002741">
    <property type="entry name" value="MppA"/>
    <property type="match status" value="1"/>
</dbReference>
<feature type="signal peptide" evidence="4">
    <location>
        <begin position="1"/>
        <end position="23"/>
    </location>
</feature>
<dbReference type="Pfam" id="PF00496">
    <property type="entry name" value="SBP_bac_5"/>
    <property type="match status" value="1"/>
</dbReference>
<dbReference type="Gene3D" id="3.10.105.10">
    <property type="entry name" value="Dipeptide-binding Protein, Domain 3"/>
    <property type="match status" value="1"/>
</dbReference>
<proteinExistence type="inferred from homology"/>
<evidence type="ECO:0000256" key="1">
    <source>
        <dbReference type="ARBA" id="ARBA00005695"/>
    </source>
</evidence>
<keyword evidence="7" id="KW-1185">Reference proteome</keyword>
<dbReference type="Proteomes" id="UP001164965">
    <property type="component" value="Chromosome"/>
</dbReference>
<evidence type="ECO:0000256" key="3">
    <source>
        <dbReference type="ARBA" id="ARBA00022729"/>
    </source>
</evidence>
<dbReference type="InterPro" id="IPR000914">
    <property type="entry name" value="SBP_5_dom"/>
</dbReference>
<gene>
    <name evidence="6" type="ORF">RHODO2019_15405</name>
</gene>
<dbReference type="InterPro" id="IPR039424">
    <property type="entry name" value="SBP_5"/>
</dbReference>
<evidence type="ECO:0000313" key="7">
    <source>
        <dbReference type="Proteomes" id="UP001164965"/>
    </source>
</evidence>
<dbReference type="PANTHER" id="PTHR30290">
    <property type="entry name" value="PERIPLASMIC BINDING COMPONENT OF ABC TRANSPORTER"/>
    <property type="match status" value="1"/>
</dbReference>
<reference evidence="6" key="1">
    <citation type="submission" date="2022-10" db="EMBL/GenBank/DDBJ databases">
        <title>Rhodococcus sp.75.</title>
        <authorList>
            <person name="Sun M."/>
        </authorList>
    </citation>
    <scope>NUCLEOTIDE SEQUENCE</scope>
    <source>
        <strain evidence="6">75</strain>
    </source>
</reference>
<evidence type="ECO:0000313" key="6">
    <source>
        <dbReference type="EMBL" id="UZJ24502.1"/>
    </source>
</evidence>
<dbReference type="SUPFAM" id="SSF53850">
    <property type="entry name" value="Periplasmic binding protein-like II"/>
    <property type="match status" value="1"/>
</dbReference>
<evidence type="ECO:0000256" key="2">
    <source>
        <dbReference type="ARBA" id="ARBA00022448"/>
    </source>
</evidence>
<sequence length="561" mass="59526">MTRPTTRRLAAAGLAALATVSLAACASSDRSASGGTSSSAAGATGGTMVFGAAGAPKLFDPFYATDGETFRVSRQIFEGLVSFTPGTADVAPGLAKTYDSSPDGLTWTFGLQDGVTFSDGTPFDAAAVCKNFTRMYSQKGAAASEAVSQYWADNFGGFADGAAPSLYKSCDATKASTAVVTLTRVTSKFPAVLGLPSFSMQSPTAMEKYDANTVTANGDSFTYSPYALQHPTGTGPFTFDSFDQANGVITLKRNESYWGDKAKLDSLVFQVIADESARKQALQSGQIDGYDLPSPADWDQLKQAGYDLQVRPAFNVLYLGITQSNNPALADIRVRQALAYAIDRKGLVDQQLPQGAEVAKEFYPSTVAGYSNDVMAYDFDPAKAKALLAEAGASNLTLNFYWPTEVSRPYMPKPSDIFNYMQANLQAVGITVNAVSEPWNGGYLDDVDAKKADLFLLGWTGDYNTPDNFIGTFFGSTSNRFTTGVSSWGQTLADDLKAADSEPDVSTRKADYEALNKSLMADYLPAVPISHSPPAIVVASNITGLVPSPLTDEKFASVSKG</sequence>
<keyword evidence="3 4" id="KW-0732">Signal</keyword>
<comment type="similarity">
    <text evidence="1">Belongs to the bacterial solute-binding protein 5 family.</text>
</comment>
<protein>
    <submittedName>
        <fullName evidence="6">ABC transporter substrate-binding protein</fullName>
    </submittedName>
</protein>
<organism evidence="6 7">
    <name type="scientific">Rhodococcus antarcticus</name>
    <dbReference type="NCBI Taxonomy" id="2987751"/>
    <lineage>
        <taxon>Bacteria</taxon>
        <taxon>Bacillati</taxon>
        <taxon>Actinomycetota</taxon>
        <taxon>Actinomycetes</taxon>
        <taxon>Mycobacteriales</taxon>
        <taxon>Nocardiaceae</taxon>
        <taxon>Rhodococcus</taxon>
    </lineage>
</organism>
<dbReference type="RefSeq" id="WP_265382609.1">
    <property type="nucleotide sequence ID" value="NZ_CP110615.1"/>
</dbReference>
<dbReference type="EMBL" id="CP110615">
    <property type="protein sequence ID" value="UZJ24502.1"/>
    <property type="molecule type" value="Genomic_DNA"/>
</dbReference>
<evidence type="ECO:0000256" key="4">
    <source>
        <dbReference type="SAM" id="SignalP"/>
    </source>
</evidence>
<dbReference type="PROSITE" id="PS51257">
    <property type="entry name" value="PROKAR_LIPOPROTEIN"/>
    <property type="match status" value="1"/>
</dbReference>